<dbReference type="InterPro" id="IPR019734">
    <property type="entry name" value="TPR_rpt"/>
</dbReference>
<dbReference type="SUPFAM" id="SSF81901">
    <property type="entry name" value="HCP-like"/>
    <property type="match status" value="1"/>
</dbReference>
<dbReference type="PROSITE" id="PS50005">
    <property type="entry name" value="TPR"/>
    <property type="match status" value="1"/>
</dbReference>
<evidence type="ECO:0000256" key="1">
    <source>
        <dbReference type="PROSITE-ProRule" id="PRU00339"/>
    </source>
</evidence>
<dbReference type="EMBL" id="CP007389">
    <property type="protein sequence ID" value="APT73748.1"/>
    <property type="molecule type" value="Genomic_DNA"/>
</dbReference>
<protein>
    <recommendedName>
        <fullName evidence="4">Tetratricopeptide repeat protein</fullName>
    </recommendedName>
</protein>
<evidence type="ECO:0000313" key="3">
    <source>
        <dbReference type="Proteomes" id="UP000185490"/>
    </source>
</evidence>
<evidence type="ECO:0008006" key="4">
    <source>
        <dbReference type="Google" id="ProtNLM"/>
    </source>
</evidence>
<evidence type="ECO:0000313" key="2">
    <source>
        <dbReference type="EMBL" id="APT73748.1"/>
    </source>
</evidence>
<name>A0ABM6GDW1_9BACT</name>
<dbReference type="Pfam" id="PF13181">
    <property type="entry name" value="TPR_8"/>
    <property type="match status" value="1"/>
</dbReference>
<keyword evidence="1" id="KW-0802">TPR repeat</keyword>
<dbReference type="RefSeq" id="WP_012056969.1">
    <property type="nucleotide sequence ID" value="NZ_CP007389.1"/>
</dbReference>
<organism evidence="2 3">
    <name type="scientific">Thermosipho melanesiensis</name>
    <dbReference type="NCBI Taxonomy" id="46541"/>
    <lineage>
        <taxon>Bacteria</taxon>
        <taxon>Thermotogati</taxon>
        <taxon>Thermotogota</taxon>
        <taxon>Thermotogae</taxon>
        <taxon>Thermotogales</taxon>
        <taxon>Fervidobacteriaceae</taxon>
        <taxon>Thermosipho</taxon>
    </lineage>
</organism>
<dbReference type="Proteomes" id="UP000185490">
    <property type="component" value="Chromosome"/>
</dbReference>
<feature type="repeat" description="TPR" evidence="1">
    <location>
        <begin position="172"/>
        <end position="205"/>
    </location>
</feature>
<gene>
    <name evidence="2" type="ORF">BW47_04025</name>
</gene>
<dbReference type="SMART" id="SM00028">
    <property type="entry name" value="TPR"/>
    <property type="match status" value="2"/>
</dbReference>
<proteinExistence type="predicted"/>
<keyword evidence="3" id="KW-1185">Reference proteome</keyword>
<accession>A0ABM6GDW1</accession>
<dbReference type="InterPro" id="IPR011990">
    <property type="entry name" value="TPR-like_helical_dom_sf"/>
</dbReference>
<sequence length="232" mass="27346">MRWKSLCFSILLSLTVFSYTMYDLQLAVGERNQEKVLNILNAIDYEAVSLEFKCEIILAYTDLYFWGKGNVDKYQDIAREYIDDLLDDNPTYWKVYYTASLVYGHYVQRNYLLALFYYGKIFDFAKKAVEYGQDEYLAHLLYGILNLETPFGDIAKAKVHLLKALDLNPEHVYTYVELGKYYEKIKDFQMAKKMYKKALEVDGLPIWKAINIEGKNEARKRLAEVEKKCTKR</sequence>
<reference evidence="2 3" key="1">
    <citation type="submission" date="2014-02" db="EMBL/GenBank/DDBJ databases">
        <title>Diversity of Thermotogales isolates from hydrothermal vents.</title>
        <authorList>
            <person name="Haverkamp T.H.A."/>
            <person name="Lossouarn J."/>
            <person name="Geslin C."/>
            <person name="Nesbo C.L."/>
        </authorList>
    </citation>
    <scope>NUCLEOTIDE SEQUENCE [LARGE SCALE GENOMIC DNA]</scope>
    <source>
        <strain evidence="2 3">431</strain>
    </source>
</reference>
<dbReference type="Gene3D" id="1.25.40.10">
    <property type="entry name" value="Tetratricopeptide repeat domain"/>
    <property type="match status" value="1"/>
</dbReference>